<dbReference type="SUPFAM" id="SSF48173">
    <property type="entry name" value="Cryptochrome/photolyase FAD-binding domain"/>
    <property type="match status" value="1"/>
</dbReference>
<comment type="caution">
    <text evidence="6">The sequence shown here is derived from an EMBL/GenBank/DDBJ whole genome shotgun (WGS) entry which is preliminary data.</text>
</comment>
<reference evidence="6 7" key="1">
    <citation type="submission" date="2019-08" db="EMBL/GenBank/DDBJ databases">
        <title>Genome of Phaeodactylibacter luteus.</title>
        <authorList>
            <person name="Bowman J.P."/>
        </authorList>
    </citation>
    <scope>NUCLEOTIDE SEQUENCE [LARGE SCALE GENOMIC DNA]</scope>
    <source>
        <strain evidence="6 7">KCTC 42180</strain>
    </source>
</reference>
<organism evidence="6 7">
    <name type="scientific">Phaeodactylibacter luteus</name>
    <dbReference type="NCBI Taxonomy" id="1564516"/>
    <lineage>
        <taxon>Bacteria</taxon>
        <taxon>Pseudomonadati</taxon>
        <taxon>Bacteroidota</taxon>
        <taxon>Saprospiria</taxon>
        <taxon>Saprospirales</taxon>
        <taxon>Haliscomenobacteraceae</taxon>
        <taxon>Phaeodactylibacter</taxon>
    </lineage>
</organism>
<dbReference type="PANTHER" id="PTHR11455:SF9">
    <property type="entry name" value="CRYPTOCHROME CIRCADIAN CLOCK 5 ISOFORM X1"/>
    <property type="match status" value="1"/>
</dbReference>
<dbReference type="InterPro" id="IPR002081">
    <property type="entry name" value="Cryptochrome/DNA_photolyase_1"/>
</dbReference>
<comment type="cofactor">
    <cofactor evidence="4">
        <name>FAD</name>
        <dbReference type="ChEBI" id="CHEBI:57692"/>
    </cofactor>
    <text evidence="4">Binds 1 FAD per subunit.</text>
</comment>
<dbReference type="PROSITE" id="PS51645">
    <property type="entry name" value="PHR_CRY_ALPHA_BETA"/>
    <property type="match status" value="1"/>
</dbReference>
<accession>A0A5C6RSJ2</accession>
<evidence type="ECO:0000256" key="4">
    <source>
        <dbReference type="PIRSR" id="PIRSR602081-1"/>
    </source>
</evidence>
<comment type="cofactor">
    <cofactor evidence="1">
        <name>(6R)-5,10-methylene-5,6,7,8-tetrahydrofolate</name>
        <dbReference type="ChEBI" id="CHEBI:15636"/>
    </cofactor>
</comment>
<keyword evidence="2 4" id="KW-0285">Flavoprotein</keyword>
<dbReference type="InterPro" id="IPR036155">
    <property type="entry name" value="Crypto/Photolyase_N_sf"/>
</dbReference>
<dbReference type="Pfam" id="PF00875">
    <property type="entry name" value="DNA_photolyase"/>
    <property type="match status" value="1"/>
</dbReference>
<dbReference type="Gene3D" id="1.10.579.10">
    <property type="entry name" value="DNA Cyclobutane Dipyrimidine Photolyase, subunit A, domain 3"/>
    <property type="match status" value="1"/>
</dbReference>
<dbReference type="InterPro" id="IPR005101">
    <property type="entry name" value="Cryptochr/Photolyase_FAD-bd"/>
</dbReference>
<evidence type="ECO:0000256" key="2">
    <source>
        <dbReference type="ARBA" id="ARBA00022630"/>
    </source>
</evidence>
<keyword evidence="3 4" id="KW-0274">FAD</keyword>
<dbReference type="OrthoDB" id="9772484at2"/>
<dbReference type="InterPro" id="IPR036134">
    <property type="entry name" value="Crypto/Photolyase_FAD-like_sf"/>
</dbReference>
<keyword evidence="6" id="KW-0456">Lyase</keyword>
<evidence type="ECO:0000256" key="3">
    <source>
        <dbReference type="ARBA" id="ARBA00022827"/>
    </source>
</evidence>
<dbReference type="Proteomes" id="UP000321580">
    <property type="component" value="Unassembled WGS sequence"/>
</dbReference>
<dbReference type="GO" id="GO:0009416">
    <property type="term" value="P:response to light stimulus"/>
    <property type="evidence" value="ECO:0007669"/>
    <property type="project" value="TreeGrafter"/>
</dbReference>
<feature type="domain" description="Photolyase/cryptochrome alpha/beta" evidence="5">
    <location>
        <begin position="8"/>
        <end position="135"/>
    </location>
</feature>
<dbReference type="RefSeq" id="WP_147166702.1">
    <property type="nucleotide sequence ID" value="NZ_VOOR01000010.1"/>
</dbReference>
<dbReference type="Gene3D" id="3.40.50.620">
    <property type="entry name" value="HUPs"/>
    <property type="match status" value="1"/>
</dbReference>
<evidence type="ECO:0000313" key="7">
    <source>
        <dbReference type="Proteomes" id="UP000321580"/>
    </source>
</evidence>
<keyword evidence="7" id="KW-1185">Reference proteome</keyword>
<protein>
    <submittedName>
        <fullName evidence="6">Deoxyribodipyrimidine photo-lyase</fullName>
    </submittedName>
</protein>
<dbReference type="EMBL" id="VOOR01000010">
    <property type="protein sequence ID" value="TXB64935.1"/>
    <property type="molecule type" value="Genomic_DNA"/>
</dbReference>
<dbReference type="Gene3D" id="1.25.40.80">
    <property type="match status" value="1"/>
</dbReference>
<dbReference type="SUPFAM" id="SSF52425">
    <property type="entry name" value="Cryptochrome/photolyase, N-terminal domain"/>
    <property type="match status" value="1"/>
</dbReference>
<dbReference type="Pfam" id="PF03441">
    <property type="entry name" value="FAD_binding_7"/>
    <property type="match status" value="1"/>
</dbReference>
<dbReference type="GO" id="GO:0003677">
    <property type="term" value="F:DNA binding"/>
    <property type="evidence" value="ECO:0007669"/>
    <property type="project" value="TreeGrafter"/>
</dbReference>
<dbReference type="PANTHER" id="PTHR11455">
    <property type="entry name" value="CRYPTOCHROME"/>
    <property type="match status" value="1"/>
</dbReference>
<sequence>MNTSSHQAINIVWFKRDLRLHANPVLQSAATDGRPTLLLYIFEPSLVQHPAYSDRHWRFVWESLEDLSARLAVPVCVAYAEAQTVFARLQAHFQIRKVWSHEEVGLNLTFQRDLYLKKWFKGQGIDWEEATFSGVARGRPNRDGWLDQWYQKMSAPLPAYATDALPLFEPGQEVRAALLQTPLPASWQRPSPDMQPGGERMAWKYLRSFLPGGRIQGYSRLISKPQASRRSCSRISPYLAWGNISLQQAYQYTLQQKAAARDKRDLNNFLSRLRWRDHFIQKFESECRIEFENFNPAYDHLRTKVDGRLVKAWQDGQTGIPLADAAMRCVNATGYINFRMRAMLVSLLTHTFWQPWQAGVHHLARQFLDFEPGIHYPQFQMQASVTGIHTVRVYNPVFNSRKHDPHGDFIRQWVPELKALPDHHIHAPWEIPPLERQFLGFELGVDYPYPIVDLKKQMRAATDTLWAVRKSQEAKAEGQKIMSRHVNPGERRER</sequence>
<feature type="binding site" evidence="4">
    <location>
        <position position="269"/>
    </location>
    <ligand>
        <name>FAD</name>
        <dbReference type="ChEBI" id="CHEBI:57692"/>
    </ligand>
</feature>
<gene>
    <name evidence="6" type="ORF">FRY97_06835</name>
</gene>
<evidence type="ECO:0000313" key="6">
    <source>
        <dbReference type="EMBL" id="TXB64935.1"/>
    </source>
</evidence>
<dbReference type="AlphaFoldDB" id="A0A5C6RSJ2"/>
<feature type="binding site" evidence="4">
    <location>
        <position position="218"/>
    </location>
    <ligand>
        <name>FAD</name>
        <dbReference type="ChEBI" id="CHEBI:57692"/>
    </ligand>
</feature>
<proteinExistence type="predicted"/>
<dbReference type="InterPro" id="IPR006050">
    <property type="entry name" value="DNA_photolyase_N"/>
</dbReference>
<dbReference type="GO" id="GO:0003904">
    <property type="term" value="F:deoxyribodipyrimidine photo-lyase activity"/>
    <property type="evidence" value="ECO:0007669"/>
    <property type="project" value="TreeGrafter"/>
</dbReference>
<dbReference type="GO" id="GO:0071949">
    <property type="term" value="F:FAD binding"/>
    <property type="evidence" value="ECO:0007669"/>
    <property type="project" value="TreeGrafter"/>
</dbReference>
<evidence type="ECO:0000256" key="1">
    <source>
        <dbReference type="ARBA" id="ARBA00001932"/>
    </source>
</evidence>
<dbReference type="InterPro" id="IPR014729">
    <property type="entry name" value="Rossmann-like_a/b/a_fold"/>
</dbReference>
<evidence type="ECO:0000259" key="5">
    <source>
        <dbReference type="PROSITE" id="PS51645"/>
    </source>
</evidence>
<name>A0A5C6RSJ2_9BACT</name>